<feature type="binding site" evidence="9">
    <location>
        <position position="9"/>
    </location>
    <ligand>
        <name>substrate</name>
    </ligand>
</feature>
<dbReference type="NCBIfam" id="TIGR00125">
    <property type="entry name" value="cyt_tran_rel"/>
    <property type="match status" value="1"/>
</dbReference>
<feature type="site" description="Transition state stabilizer" evidence="9">
    <location>
        <position position="17"/>
    </location>
</feature>
<accession>A0A6A7K9E4</accession>
<dbReference type="RefSeq" id="WP_152804147.1">
    <property type="nucleotide sequence ID" value="NZ_WHNX01000013.1"/>
</dbReference>
<sequence>MRIAVYPGSFDPITNGHVDIIERASKMFDKLIVSVLLNNKKEPMFTSDERIDMIKNSITHLNNVEVDSFEGLLVNYLNEKKVNVVIRGLRAMSDFENEFQMALMNKKLWDDVETIFLITKVEYSYLSSSAVKEVAVFNGHMKDLVPDNVYNKLQKKLGV</sequence>
<keyword evidence="4 9" id="KW-0547">Nucleotide-binding</keyword>
<evidence type="ECO:0000256" key="8">
    <source>
        <dbReference type="ARBA" id="ARBA00029346"/>
    </source>
</evidence>
<reference evidence="11 12" key="1">
    <citation type="submission" date="2019-10" db="EMBL/GenBank/DDBJ databases">
        <title>Alkalibaculum tamaniensis sp.nov., a new alkaliphilic acetogen, isolated on methoxylated aromatics from a mud volcano.</title>
        <authorList>
            <person name="Khomyakova M.A."/>
            <person name="Merkel A.Y."/>
            <person name="Bonch-Osmolovskaya E.A."/>
            <person name="Slobodkin A.I."/>
        </authorList>
    </citation>
    <scope>NUCLEOTIDE SEQUENCE [LARGE SCALE GENOMIC DNA]</scope>
    <source>
        <strain evidence="11 12">M08DMB</strain>
    </source>
</reference>
<keyword evidence="7 9" id="KW-0173">Coenzyme A biosynthesis</keyword>
<gene>
    <name evidence="9 11" type="primary">coaD</name>
    <name evidence="11" type="ORF">GC105_09600</name>
</gene>
<feature type="binding site" evidence="9">
    <location>
        <begin position="88"/>
        <end position="90"/>
    </location>
    <ligand>
        <name>ATP</name>
        <dbReference type="ChEBI" id="CHEBI:30616"/>
    </ligand>
</feature>
<keyword evidence="6 9" id="KW-0460">Magnesium</keyword>
<evidence type="ECO:0000313" key="12">
    <source>
        <dbReference type="Proteomes" id="UP000440004"/>
    </source>
</evidence>
<keyword evidence="12" id="KW-1185">Reference proteome</keyword>
<feature type="domain" description="Cytidyltransferase-like" evidence="10">
    <location>
        <begin position="5"/>
        <end position="133"/>
    </location>
</feature>
<dbReference type="GO" id="GO:0015937">
    <property type="term" value="P:coenzyme A biosynthetic process"/>
    <property type="evidence" value="ECO:0007669"/>
    <property type="project" value="UniProtKB-UniRule"/>
</dbReference>
<feature type="binding site" evidence="9">
    <location>
        <position position="98"/>
    </location>
    <ligand>
        <name>ATP</name>
        <dbReference type="ChEBI" id="CHEBI:30616"/>
    </ligand>
</feature>
<comment type="cofactor">
    <cofactor evidence="9">
        <name>Mg(2+)</name>
        <dbReference type="ChEBI" id="CHEBI:18420"/>
    </cofactor>
</comment>
<name>A0A6A7K9E4_9FIRM</name>
<dbReference type="PANTHER" id="PTHR21342">
    <property type="entry name" value="PHOSPHOPANTETHEINE ADENYLYLTRANSFERASE"/>
    <property type="match status" value="1"/>
</dbReference>
<evidence type="ECO:0000259" key="10">
    <source>
        <dbReference type="Pfam" id="PF01467"/>
    </source>
</evidence>
<dbReference type="UniPathway" id="UPA00241">
    <property type="reaction ID" value="UER00355"/>
</dbReference>
<dbReference type="AlphaFoldDB" id="A0A6A7K9E4"/>
<proteinExistence type="inferred from homology"/>
<feature type="binding site" evidence="9">
    <location>
        <begin position="123"/>
        <end position="129"/>
    </location>
    <ligand>
        <name>ATP</name>
        <dbReference type="ChEBI" id="CHEBI:30616"/>
    </ligand>
</feature>
<dbReference type="PRINTS" id="PR01020">
    <property type="entry name" value="LPSBIOSNTHSS"/>
</dbReference>
<evidence type="ECO:0000256" key="7">
    <source>
        <dbReference type="ARBA" id="ARBA00022993"/>
    </source>
</evidence>
<keyword evidence="2 9" id="KW-0808">Transferase</keyword>
<comment type="subcellular location">
    <subcellularLocation>
        <location evidence="9">Cytoplasm</location>
    </subcellularLocation>
</comment>
<protein>
    <recommendedName>
        <fullName evidence="9">Phosphopantetheine adenylyltransferase</fullName>
        <ecNumber evidence="9">2.7.7.3</ecNumber>
    </recommendedName>
    <alternativeName>
        <fullName evidence="9">Dephospho-CoA pyrophosphorylase</fullName>
    </alternativeName>
    <alternativeName>
        <fullName evidence="9">Pantetheine-phosphate adenylyltransferase</fullName>
        <shortName evidence="9">PPAT</shortName>
    </alternativeName>
</protein>
<dbReference type="Gene3D" id="3.40.50.620">
    <property type="entry name" value="HUPs"/>
    <property type="match status" value="1"/>
</dbReference>
<feature type="binding site" evidence="9">
    <location>
        <position position="87"/>
    </location>
    <ligand>
        <name>substrate</name>
    </ligand>
</feature>
<dbReference type="GO" id="GO:0005524">
    <property type="term" value="F:ATP binding"/>
    <property type="evidence" value="ECO:0007669"/>
    <property type="project" value="UniProtKB-KW"/>
</dbReference>
<comment type="function">
    <text evidence="9">Reversibly transfers an adenylyl group from ATP to 4'-phosphopantetheine, yielding dephospho-CoA (dPCoA) and pyrophosphate.</text>
</comment>
<evidence type="ECO:0000256" key="3">
    <source>
        <dbReference type="ARBA" id="ARBA00022695"/>
    </source>
</evidence>
<dbReference type="CDD" id="cd02163">
    <property type="entry name" value="PPAT"/>
    <property type="match status" value="1"/>
</dbReference>
<comment type="similarity">
    <text evidence="9">Belongs to the bacterial CoaD family.</text>
</comment>
<feature type="binding site" evidence="9">
    <location>
        <begin position="9"/>
        <end position="10"/>
    </location>
    <ligand>
        <name>ATP</name>
        <dbReference type="ChEBI" id="CHEBI:30616"/>
    </ligand>
</feature>
<evidence type="ECO:0000256" key="4">
    <source>
        <dbReference type="ARBA" id="ARBA00022741"/>
    </source>
</evidence>
<keyword evidence="1 9" id="KW-0963">Cytoplasm</keyword>
<dbReference type="NCBIfam" id="TIGR01510">
    <property type="entry name" value="coaD_prev_kdtB"/>
    <property type="match status" value="1"/>
</dbReference>
<feature type="binding site" evidence="9">
    <location>
        <position position="17"/>
    </location>
    <ligand>
        <name>ATP</name>
        <dbReference type="ChEBI" id="CHEBI:30616"/>
    </ligand>
</feature>
<dbReference type="EC" id="2.7.7.3" evidence="9"/>
<dbReference type="InterPro" id="IPR004821">
    <property type="entry name" value="Cyt_trans-like"/>
</dbReference>
<dbReference type="HAMAP" id="MF_00151">
    <property type="entry name" value="PPAT_bact"/>
    <property type="match status" value="1"/>
</dbReference>
<comment type="pathway">
    <text evidence="9">Cofactor biosynthesis; coenzyme A biosynthesis; CoA from (R)-pantothenate: step 4/5.</text>
</comment>
<comment type="catalytic activity">
    <reaction evidence="8 9">
        <text>(R)-4'-phosphopantetheine + ATP + H(+) = 3'-dephospho-CoA + diphosphate</text>
        <dbReference type="Rhea" id="RHEA:19801"/>
        <dbReference type="ChEBI" id="CHEBI:15378"/>
        <dbReference type="ChEBI" id="CHEBI:30616"/>
        <dbReference type="ChEBI" id="CHEBI:33019"/>
        <dbReference type="ChEBI" id="CHEBI:57328"/>
        <dbReference type="ChEBI" id="CHEBI:61723"/>
        <dbReference type="EC" id="2.7.7.3"/>
    </reaction>
</comment>
<evidence type="ECO:0000256" key="1">
    <source>
        <dbReference type="ARBA" id="ARBA00022490"/>
    </source>
</evidence>
<evidence type="ECO:0000256" key="6">
    <source>
        <dbReference type="ARBA" id="ARBA00022842"/>
    </source>
</evidence>
<dbReference type="SUPFAM" id="SSF52374">
    <property type="entry name" value="Nucleotidylyl transferase"/>
    <property type="match status" value="1"/>
</dbReference>
<feature type="binding site" evidence="9">
    <location>
        <position position="73"/>
    </location>
    <ligand>
        <name>substrate</name>
    </ligand>
</feature>
<keyword evidence="5 9" id="KW-0067">ATP-binding</keyword>
<dbReference type="GO" id="GO:0004595">
    <property type="term" value="F:pantetheine-phosphate adenylyltransferase activity"/>
    <property type="evidence" value="ECO:0007669"/>
    <property type="project" value="UniProtKB-UniRule"/>
</dbReference>
<evidence type="ECO:0000256" key="9">
    <source>
        <dbReference type="HAMAP-Rule" id="MF_00151"/>
    </source>
</evidence>
<evidence type="ECO:0000256" key="5">
    <source>
        <dbReference type="ARBA" id="ARBA00022840"/>
    </source>
</evidence>
<comment type="subunit">
    <text evidence="9">Homohexamer.</text>
</comment>
<dbReference type="InterPro" id="IPR001980">
    <property type="entry name" value="PPAT"/>
</dbReference>
<comment type="caution">
    <text evidence="11">The sequence shown here is derived from an EMBL/GenBank/DDBJ whole genome shotgun (WGS) entry which is preliminary data.</text>
</comment>
<organism evidence="11 12">
    <name type="scientific">Alkalibaculum sporogenes</name>
    <dbReference type="NCBI Taxonomy" id="2655001"/>
    <lineage>
        <taxon>Bacteria</taxon>
        <taxon>Bacillati</taxon>
        <taxon>Bacillota</taxon>
        <taxon>Clostridia</taxon>
        <taxon>Eubacteriales</taxon>
        <taxon>Eubacteriaceae</taxon>
        <taxon>Alkalibaculum</taxon>
    </lineage>
</organism>
<dbReference type="PANTHER" id="PTHR21342:SF1">
    <property type="entry name" value="PHOSPHOPANTETHEINE ADENYLYLTRANSFERASE"/>
    <property type="match status" value="1"/>
</dbReference>
<dbReference type="EMBL" id="WHNX01000013">
    <property type="protein sequence ID" value="MPW26044.1"/>
    <property type="molecule type" value="Genomic_DNA"/>
</dbReference>
<evidence type="ECO:0000256" key="2">
    <source>
        <dbReference type="ARBA" id="ARBA00022679"/>
    </source>
</evidence>
<dbReference type="Proteomes" id="UP000440004">
    <property type="component" value="Unassembled WGS sequence"/>
</dbReference>
<feature type="binding site" evidence="9">
    <location>
        <position position="41"/>
    </location>
    <ligand>
        <name>substrate</name>
    </ligand>
</feature>
<dbReference type="GO" id="GO:0005737">
    <property type="term" value="C:cytoplasm"/>
    <property type="evidence" value="ECO:0007669"/>
    <property type="project" value="UniProtKB-SubCell"/>
</dbReference>
<evidence type="ECO:0000313" key="11">
    <source>
        <dbReference type="EMBL" id="MPW26044.1"/>
    </source>
</evidence>
<keyword evidence="3 9" id="KW-0548">Nucleotidyltransferase</keyword>
<dbReference type="InterPro" id="IPR014729">
    <property type="entry name" value="Rossmann-like_a/b/a_fold"/>
</dbReference>
<dbReference type="Pfam" id="PF01467">
    <property type="entry name" value="CTP_transf_like"/>
    <property type="match status" value="1"/>
</dbReference>